<sequence length="136" mass="14286">MLLGQARDLARLVDTTGVRRIALSLGQLRLEIEAGAAPVTITGAPLPPAPPPEADLDGHVMSAPLVGVFFRAPEPGAPPFVEAGDRVEVGQRLAIVEAMKMMNDVVADRAGVVRTIHVTNGEVVEHGQPLFTVEPA</sequence>
<reference evidence="10 11" key="1">
    <citation type="submission" date="2016-12" db="EMBL/GenBank/DDBJ databases">
        <title>The draft genome sequence of Actinophytocola xinjiangensis.</title>
        <authorList>
            <person name="Wang W."/>
            <person name="Yuan L."/>
        </authorList>
    </citation>
    <scope>NUCLEOTIDE SEQUENCE [LARGE SCALE GENOMIC DNA]</scope>
    <source>
        <strain evidence="10 11">CGMCC 4.4663</strain>
    </source>
</reference>
<dbReference type="GO" id="GO:0006633">
    <property type="term" value="P:fatty acid biosynthetic process"/>
    <property type="evidence" value="ECO:0007669"/>
    <property type="project" value="UniProtKB-UniPathway"/>
</dbReference>
<dbReference type="InterPro" id="IPR000089">
    <property type="entry name" value="Biotin_lipoyl"/>
</dbReference>
<evidence type="ECO:0000256" key="2">
    <source>
        <dbReference type="ARBA" id="ARBA00017562"/>
    </source>
</evidence>
<dbReference type="PROSITE" id="PS50968">
    <property type="entry name" value="BIOTINYL_LIPOYL"/>
    <property type="match status" value="1"/>
</dbReference>
<dbReference type="InterPro" id="IPR050709">
    <property type="entry name" value="Biotin_Carboxyl_Carrier/Decarb"/>
</dbReference>
<comment type="caution">
    <text evidence="10">The sequence shown here is derived from an EMBL/GenBank/DDBJ whole genome shotgun (WGS) entry which is preliminary data.</text>
</comment>
<evidence type="ECO:0000256" key="1">
    <source>
        <dbReference type="ARBA" id="ARBA00005194"/>
    </source>
</evidence>
<comment type="function">
    <text evidence="8">This protein is a component of the acetyl coenzyme A carboxylase complex; first, biotin carboxylase catalyzes the carboxylation of the carrier protein and then the transcarboxylase transfers the carboxyl group to form malonyl-CoA.</text>
</comment>
<dbReference type="CDD" id="cd06850">
    <property type="entry name" value="biotinyl_domain"/>
    <property type="match status" value="1"/>
</dbReference>
<evidence type="ECO:0000313" key="10">
    <source>
        <dbReference type="EMBL" id="OLF14501.1"/>
    </source>
</evidence>
<dbReference type="PANTHER" id="PTHR45266">
    <property type="entry name" value="OXALOACETATE DECARBOXYLASE ALPHA CHAIN"/>
    <property type="match status" value="1"/>
</dbReference>
<comment type="pathway">
    <text evidence="1 8">Lipid metabolism; fatty acid biosynthesis.</text>
</comment>
<dbReference type="Proteomes" id="UP000185696">
    <property type="component" value="Unassembled WGS sequence"/>
</dbReference>
<dbReference type="EMBL" id="MSIF01000001">
    <property type="protein sequence ID" value="OLF14501.1"/>
    <property type="molecule type" value="Genomic_DNA"/>
</dbReference>
<evidence type="ECO:0000259" key="9">
    <source>
        <dbReference type="PROSITE" id="PS50968"/>
    </source>
</evidence>
<accession>A0A7Z1B1N3</accession>
<gene>
    <name evidence="10" type="ORF">BLA60_01875</name>
</gene>
<keyword evidence="7 8" id="KW-0092">Biotin</keyword>
<dbReference type="Gene3D" id="2.40.50.100">
    <property type="match status" value="1"/>
</dbReference>
<keyword evidence="4 8" id="KW-0276">Fatty acid metabolism</keyword>
<dbReference type="InterPro" id="IPR001249">
    <property type="entry name" value="AcCoA_biotinCC"/>
</dbReference>
<keyword evidence="3 8" id="KW-0444">Lipid biosynthesis</keyword>
<dbReference type="PROSITE" id="PS00188">
    <property type="entry name" value="BIOTIN"/>
    <property type="match status" value="1"/>
</dbReference>
<feature type="domain" description="Lipoyl-binding" evidence="9">
    <location>
        <begin position="58"/>
        <end position="134"/>
    </location>
</feature>
<evidence type="ECO:0000256" key="3">
    <source>
        <dbReference type="ARBA" id="ARBA00022516"/>
    </source>
</evidence>
<dbReference type="GO" id="GO:0009317">
    <property type="term" value="C:acetyl-CoA carboxylase complex"/>
    <property type="evidence" value="ECO:0007669"/>
    <property type="project" value="InterPro"/>
</dbReference>
<evidence type="ECO:0000256" key="7">
    <source>
        <dbReference type="ARBA" id="ARBA00023267"/>
    </source>
</evidence>
<evidence type="ECO:0000256" key="6">
    <source>
        <dbReference type="ARBA" id="ARBA00023160"/>
    </source>
</evidence>
<keyword evidence="11" id="KW-1185">Reference proteome</keyword>
<evidence type="ECO:0000256" key="4">
    <source>
        <dbReference type="ARBA" id="ARBA00022832"/>
    </source>
</evidence>
<dbReference type="AlphaFoldDB" id="A0A7Z1B1N3"/>
<dbReference type="SUPFAM" id="SSF51230">
    <property type="entry name" value="Single hybrid motif"/>
    <property type="match status" value="1"/>
</dbReference>
<dbReference type="InterPro" id="IPR011053">
    <property type="entry name" value="Single_hybrid_motif"/>
</dbReference>
<dbReference type="UniPathway" id="UPA00094"/>
<keyword evidence="5 8" id="KW-0443">Lipid metabolism</keyword>
<dbReference type="PANTHER" id="PTHR45266:SF3">
    <property type="entry name" value="OXALOACETATE DECARBOXYLASE ALPHA CHAIN"/>
    <property type="match status" value="1"/>
</dbReference>
<organism evidence="10 11">
    <name type="scientific">Actinophytocola xinjiangensis</name>
    <dbReference type="NCBI Taxonomy" id="485602"/>
    <lineage>
        <taxon>Bacteria</taxon>
        <taxon>Bacillati</taxon>
        <taxon>Actinomycetota</taxon>
        <taxon>Actinomycetes</taxon>
        <taxon>Pseudonocardiales</taxon>
        <taxon>Pseudonocardiaceae</taxon>
    </lineage>
</organism>
<dbReference type="FunFam" id="2.40.50.100:FF:000003">
    <property type="entry name" value="Acetyl-CoA carboxylase biotin carboxyl carrier protein"/>
    <property type="match status" value="1"/>
</dbReference>
<proteinExistence type="predicted"/>
<evidence type="ECO:0000256" key="8">
    <source>
        <dbReference type="RuleBase" id="RU364072"/>
    </source>
</evidence>
<dbReference type="Pfam" id="PF00364">
    <property type="entry name" value="Biotin_lipoyl"/>
    <property type="match status" value="1"/>
</dbReference>
<name>A0A7Z1B1N3_9PSEU</name>
<evidence type="ECO:0000313" key="11">
    <source>
        <dbReference type="Proteomes" id="UP000185696"/>
    </source>
</evidence>
<keyword evidence="6 8" id="KW-0275">Fatty acid biosynthesis</keyword>
<dbReference type="InterPro" id="IPR001882">
    <property type="entry name" value="Biotin_BS"/>
</dbReference>
<dbReference type="PRINTS" id="PR01071">
    <property type="entry name" value="ACOABIOTINCC"/>
</dbReference>
<protein>
    <recommendedName>
        <fullName evidence="2 8">Biotin carboxyl carrier protein of acetyl-CoA carboxylase</fullName>
    </recommendedName>
</protein>
<evidence type="ECO:0000256" key="5">
    <source>
        <dbReference type="ARBA" id="ARBA00023098"/>
    </source>
</evidence>
<dbReference type="GO" id="GO:0003989">
    <property type="term" value="F:acetyl-CoA carboxylase activity"/>
    <property type="evidence" value="ECO:0007669"/>
    <property type="project" value="InterPro"/>
</dbReference>